<dbReference type="AlphaFoldDB" id="A0A840UMX2"/>
<dbReference type="InterPro" id="IPR053158">
    <property type="entry name" value="CapK_Type1_Caps_Biosynth"/>
</dbReference>
<evidence type="ECO:0000313" key="2">
    <source>
        <dbReference type="Proteomes" id="UP000539642"/>
    </source>
</evidence>
<sequence length="457" mass="52259">MLPIIARNLFHLQELALGRSSFRILDELLASERWSPERLRQLRLERLQTMVRSAYEHTLYWRKVMDAHGIRPEEIRSLDDLRRFPLLEKNTLRHRREEMVWREEGKRVQMVRTSGSTNEALEFYTSSTREAHINAARMRGHEWVGVRRGEKELYYWGSPVELSKQDRIKRIRDWLINDGLTNGFEVNPERLKKNYADWLAWGPRCIFGYPSTFVLTVTMADSLGLDLKELHRRGLTVIITTSEMLSDVDRQLIADGFGVPVRDSYGLREAGLIGHECEHGTMHCMDEQLILETIDPETLQPTDGEGELVVTNIVGPAFPIIRYRTGDIVTLSQQPCACGRNLSSVRISGGRAVEFVVTKAGKWVVGYSFIYIARSVPGIVKFQVVQEKLGEILIRLAVDDRFPADGIELVKKKAAQRLGGDDKIQVEIVADIAPARSGKYRPVISKVAEELYGKREF</sequence>
<dbReference type="PANTHER" id="PTHR36932">
    <property type="entry name" value="CAPSULAR POLYSACCHARIDE BIOSYNTHESIS PROTEIN"/>
    <property type="match status" value="1"/>
</dbReference>
<proteinExistence type="predicted"/>
<comment type="caution">
    <text evidence="1">The sequence shown here is derived from an EMBL/GenBank/DDBJ whole genome shotgun (WGS) entry which is preliminary data.</text>
</comment>
<accession>A0A840UMX2</accession>
<name>A0A840UMX2_9BACT</name>
<dbReference type="SUPFAM" id="SSF56801">
    <property type="entry name" value="Acetyl-CoA synthetase-like"/>
    <property type="match status" value="1"/>
</dbReference>
<protein>
    <submittedName>
        <fullName evidence="1">Phenylacetate-CoA ligase</fullName>
        <ecNumber evidence="1">6.2.1.30</ecNumber>
    </submittedName>
</protein>
<organism evidence="1 2">
    <name type="scientific">Desulfoprunum benzoelyticum</name>
    <dbReference type="NCBI Taxonomy" id="1506996"/>
    <lineage>
        <taxon>Bacteria</taxon>
        <taxon>Pseudomonadati</taxon>
        <taxon>Thermodesulfobacteriota</taxon>
        <taxon>Desulfobulbia</taxon>
        <taxon>Desulfobulbales</taxon>
        <taxon>Desulfobulbaceae</taxon>
        <taxon>Desulfoprunum</taxon>
    </lineage>
</organism>
<dbReference type="Gene3D" id="3.40.50.12780">
    <property type="entry name" value="N-terminal domain of ligase-like"/>
    <property type="match status" value="1"/>
</dbReference>
<dbReference type="EMBL" id="JACHEO010000002">
    <property type="protein sequence ID" value="MBB5346975.1"/>
    <property type="molecule type" value="Genomic_DNA"/>
</dbReference>
<reference evidence="1 2" key="1">
    <citation type="submission" date="2020-08" db="EMBL/GenBank/DDBJ databases">
        <title>Genomic Encyclopedia of Type Strains, Phase IV (KMG-IV): sequencing the most valuable type-strain genomes for metagenomic binning, comparative biology and taxonomic classification.</title>
        <authorList>
            <person name="Goeker M."/>
        </authorList>
    </citation>
    <scope>NUCLEOTIDE SEQUENCE [LARGE SCALE GENOMIC DNA]</scope>
    <source>
        <strain evidence="1 2">DSM 28570</strain>
    </source>
</reference>
<dbReference type="InterPro" id="IPR042099">
    <property type="entry name" value="ANL_N_sf"/>
</dbReference>
<dbReference type="EC" id="6.2.1.30" evidence="1"/>
<dbReference type="RefSeq" id="WP_183348316.1">
    <property type="nucleotide sequence ID" value="NZ_JACHEO010000002.1"/>
</dbReference>
<dbReference type="Proteomes" id="UP000539642">
    <property type="component" value="Unassembled WGS sequence"/>
</dbReference>
<dbReference type="GO" id="GO:0047475">
    <property type="term" value="F:phenylacetate-CoA ligase activity"/>
    <property type="evidence" value="ECO:0007669"/>
    <property type="project" value="UniProtKB-EC"/>
</dbReference>
<keyword evidence="2" id="KW-1185">Reference proteome</keyword>
<evidence type="ECO:0000313" key="1">
    <source>
        <dbReference type="EMBL" id="MBB5346975.1"/>
    </source>
</evidence>
<keyword evidence="1" id="KW-0436">Ligase</keyword>
<gene>
    <name evidence="1" type="ORF">HNQ81_000685</name>
</gene>
<dbReference type="PANTHER" id="PTHR36932:SF1">
    <property type="entry name" value="CAPSULAR POLYSACCHARIDE BIOSYNTHESIS PROTEIN"/>
    <property type="match status" value="1"/>
</dbReference>